<dbReference type="InterPro" id="IPR005552">
    <property type="entry name" value="Scramblase"/>
</dbReference>
<dbReference type="KEGG" id="bpg:Bathy10g00310"/>
<dbReference type="Proteomes" id="UP000198341">
    <property type="component" value="Chromosome 10"/>
</dbReference>
<sequence length="266" mass="29633">MVPPSAPVPPNKKDVTGLEFLEGISGLYMNQKIELLEAVTGINTKNQYRVIPIGQEMPDPIPDAWMKEFTKGNLEPLFKAKEESNCLTRIICPGYRSFTMPFVDGEGRRFFSIIRPFRCTMGIPYMCICQPQEAELLDANGNTYAKAIERTPTCCGRNFDATDDKGRLIYHVSYNALKADNGKCNACAPSCFNANLNIDIRDPSTKEHLGVMVSKWPGCSCAGLTDRSHFVLRFAPGSHPRQRAGLVAAMVLIEFAVFELIRSQEQ</sequence>
<dbReference type="OrthoDB" id="444338at2759"/>
<evidence type="ECO:0000313" key="3">
    <source>
        <dbReference type="EMBL" id="CCO18397.1"/>
    </source>
</evidence>
<proteinExistence type="inferred from homology"/>
<dbReference type="Pfam" id="PF03803">
    <property type="entry name" value="Scramblase"/>
    <property type="match status" value="1"/>
</dbReference>
<gene>
    <name evidence="3" type="ordered locus">Bathy10g00310</name>
</gene>
<evidence type="ECO:0000256" key="1">
    <source>
        <dbReference type="ARBA" id="ARBA00005350"/>
    </source>
</evidence>
<keyword evidence="4" id="KW-1185">Reference proteome</keyword>
<protein>
    <recommendedName>
        <fullName evidence="2">Phospholipid scramblase</fullName>
    </recommendedName>
</protein>
<dbReference type="EMBL" id="FO082269">
    <property type="protein sequence ID" value="CCO18397.1"/>
    <property type="molecule type" value="Genomic_DNA"/>
</dbReference>
<dbReference type="AlphaFoldDB" id="K8EJN8"/>
<reference evidence="3 4" key="1">
    <citation type="submission" date="2011-10" db="EMBL/GenBank/DDBJ databases">
        <authorList>
            <person name="Genoscope - CEA"/>
        </authorList>
    </citation>
    <scope>NUCLEOTIDE SEQUENCE [LARGE SCALE GENOMIC DNA]</scope>
    <source>
        <strain evidence="3 4">RCC 1105</strain>
    </source>
</reference>
<dbReference type="PANTHER" id="PTHR23248">
    <property type="entry name" value="PHOSPHOLIPID SCRAMBLASE-RELATED"/>
    <property type="match status" value="1"/>
</dbReference>
<name>K8EJN8_9CHLO</name>
<dbReference type="GeneID" id="19013108"/>
<dbReference type="GO" id="GO:0017128">
    <property type="term" value="F:phospholipid scramblase activity"/>
    <property type="evidence" value="ECO:0007669"/>
    <property type="project" value="InterPro"/>
</dbReference>
<dbReference type="eggNOG" id="KOG0621">
    <property type="taxonomic scope" value="Eukaryota"/>
</dbReference>
<evidence type="ECO:0000256" key="2">
    <source>
        <dbReference type="RuleBase" id="RU363116"/>
    </source>
</evidence>
<dbReference type="RefSeq" id="XP_007510864.1">
    <property type="nucleotide sequence ID" value="XM_007510802.1"/>
</dbReference>
<accession>K8EJN8</accession>
<organism evidence="3 4">
    <name type="scientific">Bathycoccus prasinos</name>
    <dbReference type="NCBI Taxonomy" id="41875"/>
    <lineage>
        <taxon>Eukaryota</taxon>
        <taxon>Viridiplantae</taxon>
        <taxon>Chlorophyta</taxon>
        <taxon>Mamiellophyceae</taxon>
        <taxon>Mamiellales</taxon>
        <taxon>Bathycoccaceae</taxon>
        <taxon>Bathycoccus</taxon>
    </lineage>
</organism>
<dbReference type="PANTHER" id="PTHR23248:SF9">
    <property type="entry name" value="PHOSPHOLIPID SCRAMBLASE"/>
    <property type="match status" value="1"/>
</dbReference>
<dbReference type="GO" id="GO:0005886">
    <property type="term" value="C:plasma membrane"/>
    <property type="evidence" value="ECO:0007669"/>
    <property type="project" value="TreeGrafter"/>
</dbReference>
<comment type="similarity">
    <text evidence="1 2">Belongs to the phospholipid scramblase family.</text>
</comment>
<evidence type="ECO:0000313" key="4">
    <source>
        <dbReference type="Proteomes" id="UP000198341"/>
    </source>
</evidence>